<feature type="compositionally biased region" description="Pro residues" evidence="1">
    <location>
        <begin position="174"/>
        <end position="187"/>
    </location>
</feature>
<protein>
    <submittedName>
        <fullName evidence="3">Uncharacterized protein</fullName>
    </submittedName>
</protein>
<organism evidence="3 4">
    <name type="scientific">Piscinibacter gummiphilus</name>
    <dbReference type="NCBI Taxonomy" id="946333"/>
    <lineage>
        <taxon>Bacteria</taxon>
        <taxon>Pseudomonadati</taxon>
        <taxon>Pseudomonadota</taxon>
        <taxon>Betaproteobacteria</taxon>
        <taxon>Burkholderiales</taxon>
        <taxon>Sphaerotilaceae</taxon>
        <taxon>Piscinibacter</taxon>
    </lineage>
</organism>
<gene>
    <name evidence="3" type="ORF">RXV79_11520</name>
</gene>
<feature type="compositionally biased region" description="Basic and acidic residues" evidence="1">
    <location>
        <begin position="129"/>
        <end position="170"/>
    </location>
</feature>
<feature type="compositionally biased region" description="Basic and acidic residues" evidence="1">
    <location>
        <begin position="79"/>
        <end position="95"/>
    </location>
</feature>
<dbReference type="EMBL" id="CP136336">
    <property type="protein sequence ID" value="WOB10660.1"/>
    <property type="molecule type" value="Genomic_DNA"/>
</dbReference>
<feature type="region of interest" description="Disordered" evidence="1">
    <location>
        <begin position="71"/>
        <end position="187"/>
    </location>
</feature>
<evidence type="ECO:0000313" key="4">
    <source>
        <dbReference type="Proteomes" id="UP001303946"/>
    </source>
</evidence>
<evidence type="ECO:0000313" key="3">
    <source>
        <dbReference type="EMBL" id="WOB10660.1"/>
    </source>
</evidence>
<accession>A0ABZ0D083</accession>
<feature type="chain" id="PRO_5045898623" evidence="2">
    <location>
        <begin position="23"/>
        <end position="187"/>
    </location>
</feature>
<feature type="compositionally biased region" description="Low complexity" evidence="1">
    <location>
        <begin position="97"/>
        <end position="112"/>
    </location>
</feature>
<evidence type="ECO:0000256" key="2">
    <source>
        <dbReference type="SAM" id="SignalP"/>
    </source>
</evidence>
<feature type="signal peptide" evidence="2">
    <location>
        <begin position="1"/>
        <end position="22"/>
    </location>
</feature>
<dbReference type="RefSeq" id="WP_316703559.1">
    <property type="nucleotide sequence ID" value="NZ_CP136336.1"/>
</dbReference>
<name>A0ABZ0D083_9BURK</name>
<dbReference type="Proteomes" id="UP001303946">
    <property type="component" value="Chromosome"/>
</dbReference>
<sequence length="187" mass="20236">MMKAAATLLAGVLGVAAFSVHAATREELRREREAIEAEHARRAEACKSQFVVTPCLDRVRIEKQKALSGVAAQENALDAAERQARADARSKRLADKAATVEGAASAAAATPSEPSPGPAPRKTPKPRQKKAEVPDRSAQEEAKRADFEARQREIEAHRQKVEERNAERARNKPAPRPLPPPASASSR</sequence>
<evidence type="ECO:0000256" key="1">
    <source>
        <dbReference type="SAM" id="MobiDB-lite"/>
    </source>
</evidence>
<keyword evidence="2" id="KW-0732">Signal</keyword>
<proteinExistence type="predicted"/>
<keyword evidence="4" id="KW-1185">Reference proteome</keyword>
<reference evidence="3 4" key="1">
    <citation type="submission" date="2023-10" db="EMBL/GenBank/DDBJ databases">
        <title>Bacteria for the degradation of biodegradable plastic PBAT(Polybutylene adipate terephthalate).</title>
        <authorList>
            <person name="Weon H.-Y."/>
            <person name="Yeon J."/>
        </authorList>
    </citation>
    <scope>NUCLEOTIDE SEQUENCE [LARGE SCALE GENOMIC DNA]</scope>
    <source>
        <strain evidence="3 4">SBD 7-3</strain>
    </source>
</reference>